<feature type="region of interest" description="Disordered" evidence="1">
    <location>
        <begin position="576"/>
        <end position="602"/>
    </location>
</feature>
<dbReference type="PANTHER" id="PTHR37456:SF4">
    <property type="entry name" value="COLLAGEN ALPHA-1(XXIII) CHAIN"/>
    <property type="match status" value="1"/>
</dbReference>
<dbReference type="Proteomes" id="UP000008068">
    <property type="component" value="Unassembled WGS sequence"/>
</dbReference>
<evidence type="ECO:0000256" key="3">
    <source>
        <dbReference type="SAM" id="SignalP"/>
    </source>
</evidence>
<evidence type="ECO:0000313" key="4">
    <source>
        <dbReference type="EMBL" id="EGT35798.1"/>
    </source>
</evidence>
<dbReference type="OrthoDB" id="5860012at2759"/>
<dbReference type="EMBL" id="GL379926">
    <property type="protein sequence ID" value="EGT35798.1"/>
    <property type="molecule type" value="Genomic_DNA"/>
</dbReference>
<feature type="signal peptide" evidence="3">
    <location>
        <begin position="1"/>
        <end position="19"/>
    </location>
</feature>
<dbReference type="SUPFAM" id="SSF48403">
    <property type="entry name" value="Ankyrin repeat"/>
    <property type="match status" value="1"/>
</dbReference>
<keyword evidence="3" id="KW-0732">Signal</keyword>
<dbReference type="PANTHER" id="PTHR37456">
    <property type="entry name" value="SI:CH211-266K2.1"/>
    <property type="match status" value="1"/>
</dbReference>
<evidence type="ECO:0000313" key="5">
    <source>
        <dbReference type="Proteomes" id="UP000008068"/>
    </source>
</evidence>
<feature type="region of interest" description="Disordered" evidence="1">
    <location>
        <begin position="1430"/>
        <end position="1483"/>
    </location>
</feature>
<feature type="transmembrane region" description="Helical" evidence="2">
    <location>
        <begin position="1022"/>
        <end position="1049"/>
    </location>
</feature>
<accession>G0NQK3</accession>
<dbReference type="InParanoid" id="G0NQK3"/>
<reference evidence="5" key="1">
    <citation type="submission" date="2011-07" db="EMBL/GenBank/DDBJ databases">
        <authorList>
            <consortium name="Caenorhabditis brenneri Sequencing and Analysis Consortium"/>
            <person name="Wilson R.K."/>
        </authorList>
    </citation>
    <scope>NUCLEOTIDE SEQUENCE [LARGE SCALE GENOMIC DNA]</scope>
    <source>
        <strain evidence="5">PB2801</strain>
    </source>
</reference>
<keyword evidence="2" id="KW-0472">Membrane</keyword>
<proteinExistence type="predicted"/>
<dbReference type="STRING" id="135651.G0NQK3"/>
<keyword evidence="2" id="KW-0812">Transmembrane</keyword>
<dbReference type="HOGENOM" id="CLU_249544_0_0_1"/>
<feature type="chain" id="PRO_5003405255" evidence="3">
    <location>
        <begin position="20"/>
        <end position="1483"/>
    </location>
</feature>
<keyword evidence="2" id="KW-1133">Transmembrane helix</keyword>
<sequence>MRFKLIFLLYLATFPTRTASDFAKTAKDHANVANVQKGASIAQDAYNDPVGAAAGAGYRAAKNAFKKHTPIAGPVFSIGEDIAAGKFPIEGTKQIVDSMPPGLPPLAKTGIKAGLDLLGGIANGENVFKVLGNVIKEYANPVNVLKNVASEVLGPVAKIASGFFGFLGSIFGGGGPSIPDSLDPIKQSKAAFEKVLSGDVAGAFDTIKNFAGSREDKEKLVEAFNEKVDIENAKTILENKKSGLPAVEETVKKLKPLLDMDEDDILNKLNPLDKLSDLLGDGLNGLGKKMGIELPAGLDKLRKDLLNAENLLKAGQSALGIDLPFGMNGFLSDPYRDDGPYGKKGMYGINGVYGPDGIYGPNSKIGPFGPNGLFGPNGPNGLNGPFGPNGAFNPMGLLNKGLQQVAPKLTFLHNPITAKLLENTPFGSKGSHGLNGLFGPNGPYGPFGDFGPTGPFGPKGPFGPNGDNSPIKEWIEKFQNKIPKPNCKLEIQDVIRKFKDKLTELLKNEMPEPLKKLFGDKFDKLKKALDKGKDFLKKLDELKDKIPKIPEPNPIKKVKDMYEKVRKFKKGTKKPLKPKYTLPPVKPNATSTTTVPPEGMDLPGLVKDDVDKVLTCLEMPPNPGQAAFDTVKSLPQGFESIFTPFSGMADTMHQIHNRKDIKGGLSGFNDILGKIDQVKDGNYDFLKKDKQFHDTRKFVGSLEMSFDKLRQPPSFLSEIGLLGGSGPAISSMTDYFDGIKIGSDLCDKETLEDPIERIKNAVDVADAVDEVKKDKTIDKVKKIYDEVKEFVKKAKEVEKAYELFIDDVNESEEDKEIFKGLHHMEPLLEKTINGIENFEGLNQIREIRNEVETVIKSEKTIQEVIKYVKDPTERVILDIVWKDFRKTAQNLTIIQNKIDKLERILAEVNETNILNQKEVSNYNESSEVKEFIYVYIKAAEMNFTESVDLQSYKESLKLLDNSTRERREVKEIYDSFEKVYEATSSINWNRIHLEFQEMPEAIIQSKGEYQAMTKKYEEEDNWWLIWLLIGITSSIACSSCLLILFFFWWRRRQEEEKPYVCVDWKYSYVQMQDARLEMNKMDSNGRTDLYNAVLDKKWYKVQDLIENGALVDATCGTFLRTALFELVLMKDVDHAKEFLDAGAYILQPDVSGNYPEQWSDENGFHLLFDEYSKEDQRRRVIPPNAPRPYEILVVNGDYLPRKERKKLPKRIRKKITWGYKPGMDLDKFTHIVVPPKYTKKENTLTLDEEDLFIWKCVASLSNIMPESWIDAILRSDTYIEDDHVHMLIHMEYADNEHEEALLKLKTDLHMGRPKFLTNTKITVLETKDKKKAEKKKEWEEILKAFGAEITAKPVMDTEKTLLPYNSLYPYRDPNKKVQNSCWILKYEDSKIKPAWRADPEKCTLAPFRFVLECIARYQILPFDNQVVPLSEENSPDGSDKTGKTGSTMKSKETASKSRETATGSKEPVTGSKEPVTGSKEPAS</sequence>
<evidence type="ECO:0000256" key="2">
    <source>
        <dbReference type="SAM" id="Phobius"/>
    </source>
</evidence>
<organism evidence="5">
    <name type="scientific">Caenorhabditis brenneri</name>
    <name type="common">Nematode worm</name>
    <dbReference type="NCBI Taxonomy" id="135651"/>
    <lineage>
        <taxon>Eukaryota</taxon>
        <taxon>Metazoa</taxon>
        <taxon>Ecdysozoa</taxon>
        <taxon>Nematoda</taxon>
        <taxon>Chromadorea</taxon>
        <taxon>Rhabditida</taxon>
        <taxon>Rhabditina</taxon>
        <taxon>Rhabditomorpha</taxon>
        <taxon>Rhabditoidea</taxon>
        <taxon>Rhabditidae</taxon>
        <taxon>Peloderinae</taxon>
        <taxon>Caenorhabditis</taxon>
    </lineage>
</organism>
<gene>
    <name evidence="4" type="ORF">CAEBREN_09897</name>
</gene>
<name>G0NQK3_CAEBE</name>
<dbReference type="eggNOG" id="KOG3544">
    <property type="taxonomic scope" value="Eukaryota"/>
</dbReference>
<feature type="compositionally biased region" description="Basic and acidic residues" evidence="1">
    <location>
        <begin position="1449"/>
        <end position="1459"/>
    </location>
</feature>
<dbReference type="InterPro" id="IPR050938">
    <property type="entry name" value="Collagen_Structural_Proteins"/>
</dbReference>
<dbReference type="InterPro" id="IPR036770">
    <property type="entry name" value="Ankyrin_rpt-contain_sf"/>
</dbReference>
<keyword evidence="5" id="KW-1185">Reference proteome</keyword>
<evidence type="ECO:0000256" key="1">
    <source>
        <dbReference type="SAM" id="MobiDB-lite"/>
    </source>
</evidence>
<protein>
    <submittedName>
        <fullName evidence="4">Uncharacterized protein</fullName>
    </submittedName>
</protein>
<dbReference type="Gene3D" id="1.25.40.20">
    <property type="entry name" value="Ankyrin repeat-containing domain"/>
    <property type="match status" value="1"/>
</dbReference>